<dbReference type="RefSeq" id="WP_399649761.1">
    <property type="nucleotide sequence ID" value="NZ_JBITYG010000004.1"/>
</dbReference>
<gene>
    <name evidence="1" type="ORF">ACIGXA_17440</name>
</gene>
<organism evidence="1 2">
    <name type="scientific">Streptomyces fildesensis</name>
    <dbReference type="NCBI Taxonomy" id="375757"/>
    <lineage>
        <taxon>Bacteria</taxon>
        <taxon>Bacillati</taxon>
        <taxon>Actinomycetota</taxon>
        <taxon>Actinomycetes</taxon>
        <taxon>Kitasatosporales</taxon>
        <taxon>Streptomycetaceae</taxon>
        <taxon>Streptomyces</taxon>
    </lineage>
</organism>
<reference evidence="1 2" key="1">
    <citation type="submission" date="2024-10" db="EMBL/GenBank/DDBJ databases">
        <title>The Natural Products Discovery Center: Release of the First 8490 Sequenced Strains for Exploring Actinobacteria Biosynthetic Diversity.</title>
        <authorList>
            <person name="Kalkreuter E."/>
            <person name="Kautsar S.A."/>
            <person name="Yang D."/>
            <person name="Bader C.D."/>
            <person name="Teijaro C.N."/>
            <person name="Fluegel L."/>
            <person name="Davis C.M."/>
            <person name="Simpson J.R."/>
            <person name="Lauterbach L."/>
            <person name="Steele A.D."/>
            <person name="Gui C."/>
            <person name="Meng S."/>
            <person name="Li G."/>
            <person name="Viehrig K."/>
            <person name="Ye F."/>
            <person name="Su P."/>
            <person name="Kiefer A.F."/>
            <person name="Nichols A."/>
            <person name="Cepeda A.J."/>
            <person name="Yan W."/>
            <person name="Fan B."/>
            <person name="Jiang Y."/>
            <person name="Adhikari A."/>
            <person name="Zheng C.-J."/>
            <person name="Schuster L."/>
            <person name="Cowan T.M."/>
            <person name="Smanski M.J."/>
            <person name="Chevrette M.G."/>
            <person name="De Carvalho L.P.S."/>
            <person name="Shen B."/>
        </authorList>
    </citation>
    <scope>NUCLEOTIDE SEQUENCE [LARGE SCALE GENOMIC DNA]</scope>
    <source>
        <strain evidence="1 2">NPDC053399</strain>
    </source>
</reference>
<comment type="caution">
    <text evidence="1">The sequence shown here is derived from an EMBL/GenBank/DDBJ whole genome shotgun (WGS) entry which is preliminary data.</text>
</comment>
<dbReference type="Proteomes" id="UP001614394">
    <property type="component" value="Unassembled WGS sequence"/>
</dbReference>
<proteinExistence type="predicted"/>
<accession>A0ABW8C7A4</accession>
<keyword evidence="2" id="KW-1185">Reference proteome</keyword>
<name>A0ABW8C7A4_9ACTN</name>
<sequence length="422" mass="46405">MNHSQNVDHESVLRARAILLGSGRIGLHEEIRAYRVLAQVGPLTYLPKLARALLMLSHQEFRNQPEIRLNLTAEALGAVRKLDASEPKRTELLIDTLNSYQRQLYTLGRRAEGFAVREEMALTGRRAFKDGEVSSPVFGCAPLASGLAEEGRHLEAAQLYGEVVEALRSADDASGSGLWWSMVEWSAELDAAGLHDAAIDAFTELSAVGRTELEGGRSSLSIRVWELVRLAQMLDARARHDEARAARGEIGTLLAELAASGERKSWGNISDWWTVLLGLSGRADEQPEPGEPAPPFGSLDWSPDIRHAYFEGRAALKENVAVLTPLAERDPHRHLAELITVQRRLTIRAALHQQGHHYRFMENLRPLFDEGVALARRSAGLGEDQGPGLLARALIDRSTLLVAGSHYTEAHDDFQEAAALLG</sequence>
<protein>
    <submittedName>
        <fullName evidence="1">Uncharacterized protein</fullName>
    </submittedName>
</protein>
<evidence type="ECO:0000313" key="2">
    <source>
        <dbReference type="Proteomes" id="UP001614394"/>
    </source>
</evidence>
<dbReference type="EMBL" id="JBITYG010000004">
    <property type="protein sequence ID" value="MFI9102304.1"/>
    <property type="molecule type" value="Genomic_DNA"/>
</dbReference>
<evidence type="ECO:0000313" key="1">
    <source>
        <dbReference type="EMBL" id="MFI9102304.1"/>
    </source>
</evidence>